<evidence type="ECO:0000313" key="2">
    <source>
        <dbReference type="Proteomes" id="UP000318704"/>
    </source>
</evidence>
<evidence type="ECO:0000313" key="1">
    <source>
        <dbReference type="EMBL" id="QDT96437.1"/>
    </source>
</evidence>
<protein>
    <submittedName>
        <fullName evidence="1">Uncharacterized protein</fullName>
    </submittedName>
</protein>
<sequence>MCTGITVGRHAVPEKLIKKYNLEERLIQRSEQAEKEILFMQRHRFPLLPVFYQGEVHIMSWGNRDREKNVPVAWWGELSTLQSGAWSHFSPEPAEILGSFGLERGVWFQIPQGIKGIVIHDQRQRPYIYMLLQPASHYYEVMTGYQREPVFIGEQI</sequence>
<proteinExistence type="predicted"/>
<dbReference type="RefSeq" id="WP_144984547.1">
    <property type="nucleotide sequence ID" value="NZ_CP037920.1"/>
</dbReference>
<dbReference type="Proteomes" id="UP000318704">
    <property type="component" value="Chromosome"/>
</dbReference>
<dbReference type="KEGG" id="gaw:V144x_18940"/>
<dbReference type="AlphaFoldDB" id="A0A517VTU7"/>
<name>A0A517VTU7_9PLAN</name>
<dbReference type="EMBL" id="CP037920">
    <property type="protein sequence ID" value="QDT96437.1"/>
    <property type="molecule type" value="Genomic_DNA"/>
</dbReference>
<reference evidence="1 2" key="1">
    <citation type="submission" date="2019-03" db="EMBL/GenBank/DDBJ databases">
        <title>Deep-cultivation of Planctomycetes and their phenomic and genomic characterization uncovers novel biology.</title>
        <authorList>
            <person name="Wiegand S."/>
            <person name="Jogler M."/>
            <person name="Boedeker C."/>
            <person name="Pinto D."/>
            <person name="Vollmers J."/>
            <person name="Rivas-Marin E."/>
            <person name="Kohn T."/>
            <person name="Peeters S.H."/>
            <person name="Heuer A."/>
            <person name="Rast P."/>
            <person name="Oberbeckmann S."/>
            <person name="Bunk B."/>
            <person name="Jeske O."/>
            <person name="Meyerdierks A."/>
            <person name="Storesund J.E."/>
            <person name="Kallscheuer N."/>
            <person name="Luecker S."/>
            <person name="Lage O.M."/>
            <person name="Pohl T."/>
            <person name="Merkel B.J."/>
            <person name="Hornburger P."/>
            <person name="Mueller R.-W."/>
            <person name="Bruemmer F."/>
            <person name="Labrenz M."/>
            <person name="Spormann A.M."/>
            <person name="Op den Camp H."/>
            <person name="Overmann J."/>
            <person name="Amann R."/>
            <person name="Jetten M.S.M."/>
            <person name="Mascher T."/>
            <person name="Medema M.H."/>
            <person name="Devos D.P."/>
            <person name="Kaster A.-K."/>
            <person name="Ovreas L."/>
            <person name="Rohde M."/>
            <person name="Galperin M.Y."/>
            <person name="Jogler C."/>
        </authorList>
    </citation>
    <scope>NUCLEOTIDE SEQUENCE [LARGE SCALE GENOMIC DNA]</scope>
    <source>
        <strain evidence="1 2">V144</strain>
    </source>
</reference>
<gene>
    <name evidence="1" type="ORF">V144x_18940</name>
</gene>
<organism evidence="1 2">
    <name type="scientific">Gimesia aquarii</name>
    <dbReference type="NCBI Taxonomy" id="2527964"/>
    <lineage>
        <taxon>Bacteria</taxon>
        <taxon>Pseudomonadati</taxon>
        <taxon>Planctomycetota</taxon>
        <taxon>Planctomycetia</taxon>
        <taxon>Planctomycetales</taxon>
        <taxon>Planctomycetaceae</taxon>
        <taxon>Gimesia</taxon>
    </lineage>
</organism>
<accession>A0A517VTU7</accession>